<reference evidence="3 4" key="2">
    <citation type="submission" date="2025-04" db="UniProtKB">
        <authorList>
            <consortium name="RefSeq"/>
        </authorList>
    </citation>
    <scope>IDENTIFICATION</scope>
    <source>
        <tissue evidence="3 4">Young leaves</tissue>
    </source>
</reference>
<evidence type="ECO:0000313" key="6">
    <source>
        <dbReference type="RefSeq" id="XP_027342253.1"/>
    </source>
</evidence>
<evidence type="ECO:0000313" key="2">
    <source>
        <dbReference type="Proteomes" id="UP000694853"/>
    </source>
</evidence>
<dbReference type="GeneID" id="113855025"/>
<dbReference type="RefSeq" id="XP_027342253.1">
    <property type="nucleotide sequence ID" value="XM_027486452.1"/>
</dbReference>
<evidence type="ECO:0000313" key="4">
    <source>
        <dbReference type="RefSeq" id="XP_027342251.1"/>
    </source>
</evidence>
<keyword evidence="2" id="KW-1185">Reference proteome</keyword>
<dbReference type="RefSeq" id="XP_027342252.1">
    <property type="nucleotide sequence ID" value="XM_027486451.1"/>
</dbReference>
<dbReference type="Proteomes" id="UP000694853">
    <property type="component" value="Unplaced"/>
</dbReference>
<dbReference type="PANTHER" id="PTHR34659:SF8">
    <property type="entry name" value="(RAPE) HYPOTHETICAL PROTEIN"/>
    <property type="match status" value="1"/>
</dbReference>
<organism evidence="2 3">
    <name type="scientific">Abrus precatorius</name>
    <name type="common">Indian licorice</name>
    <name type="synonym">Glycine abrus</name>
    <dbReference type="NCBI Taxonomy" id="3816"/>
    <lineage>
        <taxon>Eukaryota</taxon>
        <taxon>Viridiplantae</taxon>
        <taxon>Streptophyta</taxon>
        <taxon>Embryophyta</taxon>
        <taxon>Tracheophyta</taxon>
        <taxon>Spermatophyta</taxon>
        <taxon>Magnoliopsida</taxon>
        <taxon>eudicotyledons</taxon>
        <taxon>Gunneridae</taxon>
        <taxon>Pentapetalae</taxon>
        <taxon>rosids</taxon>
        <taxon>fabids</taxon>
        <taxon>Fabales</taxon>
        <taxon>Fabaceae</taxon>
        <taxon>Papilionoideae</taxon>
        <taxon>50 kb inversion clade</taxon>
        <taxon>NPAAA clade</taxon>
        <taxon>indigoferoid/millettioid clade</taxon>
        <taxon>Abreae</taxon>
        <taxon>Abrus</taxon>
    </lineage>
</organism>
<reference evidence="2" key="1">
    <citation type="journal article" date="2019" name="Toxins">
        <title>Detection of Abrin-Like and Prepropulchellin-Like Toxin Genes and Transcripts Using Whole Genome Sequencing and Full-Length Transcript Sequencing of Abrus precatorius.</title>
        <authorList>
            <person name="Hovde B.T."/>
            <person name="Daligault H.E."/>
            <person name="Hanschen E.R."/>
            <person name="Kunde Y.A."/>
            <person name="Johnson M.B."/>
            <person name="Starkenburg S.R."/>
            <person name="Johnson S.L."/>
        </authorList>
    </citation>
    <scope>NUCLEOTIDE SEQUENCE [LARGE SCALE GENOMIC DNA]</scope>
</reference>
<dbReference type="OrthoDB" id="778244at2759"/>
<evidence type="ECO:0000313" key="5">
    <source>
        <dbReference type="RefSeq" id="XP_027342252.1"/>
    </source>
</evidence>
<protein>
    <submittedName>
        <fullName evidence="3 4">Uncharacterized protein LOC113855025 isoform X1</fullName>
    </submittedName>
</protein>
<accession>A0A8B8KEN1</accession>
<sequence>MAMDVKGITWVGNIYQKFENMCLEVEDAMFEETVKYVENQMLTVGESVKKIYSDVMQDLLPPSIYNLDETPAFELPIDQYTDAGFSKKSFQGSKKITVKADTNQTTEDSRINRDVYDDVIHTESCDTDTLFMSASCNADKGNSLISHARQYVGSSDVESNLASYENQHNKNMSTSKAVSEITLSKTDTCSTLQACELSNVNQHHVATVSKPASAEEPAIASVADRCNEIENADTKEIPRVLILVKSAEGKEMNTSSNSSVLFGDPNEVTMVGTMQPDDCSYNTSIVSHPGTRSLDVPKIDTVIEHDHKAIQQDEELKLEETCVMVTRDELQSVPTAGGNLINSKNKRRQSFSLSKKSARKQEYEELAIWHENNEKEKGDSVENFCPTLPEDQKKLLLLDISEPEWELL</sequence>
<dbReference type="RefSeq" id="XP_027342251.1">
    <property type="nucleotide sequence ID" value="XM_027486450.1"/>
</dbReference>
<dbReference type="GO" id="GO:0006950">
    <property type="term" value="P:response to stress"/>
    <property type="evidence" value="ECO:0007669"/>
    <property type="project" value="TreeGrafter"/>
</dbReference>
<dbReference type="InterPro" id="IPR053273">
    <property type="entry name" value="CST_Regulator"/>
</dbReference>
<feature type="region of interest" description="Disordered" evidence="1">
    <location>
        <begin position="336"/>
        <end position="356"/>
    </location>
</feature>
<dbReference type="GO" id="GO:0005776">
    <property type="term" value="C:autophagosome"/>
    <property type="evidence" value="ECO:0007669"/>
    <property type="project" value="TreeGrafter"/>
</dbReference>
<dbReference type="KEGG" id="aprc:113855025"/>
<dbReference type="GO" id="GO:0061908">
    <property type="term" value="C:phagophore"/>
    <property type="evidence" value="ECO:0007669"/>
    <property type="project" value="TreeGrafter"/>
</dbReference>
<evidence type="ECO:0000313" key="3">
    <source>
        <dbReference type="RefSeq" id="XP_027342250.1"/>
    </source>
</evidence>
<dbReference type="RefSeq" id="XP_027342250.1">
    <property type="nucleotide sequence ID" value="XM_027486449.1"/>
</dbReference>
<dbReference type="PANTHER" id="PTHR34659">
    <property type="entry name" value="BNAA05G11610D PROTEIN"/>
    <property type="match status" value="1"/>
</dbReference>
<proteinExistence type="predicted"/>
<dbReference type="AlphaFoldDB" id="A0A8B8KEN1"/>
<gene>
    <name evidence="3 4 5 6" type="primary">LOC113855025</name>
</gene>
<name>A0A8B8KEN1_ABRPR</name>
<evidence type="ECO:0000256" key="1">
    <source>
        <dbReference type="SAM" id="MobiDB-lite"/>
    </source>
</evidence>